<reference evidence="2 3" key="1">
    <citation type="submission" date="2024-06" db="EMBL/GenBank/DDBJ databases">
        <title>Genomic Encyclopedia of Type Strains, Phase IV (KMG-IV): sequencing the most valuable type-strain genomes for metagenomic binning, comparative biology and taxonomic classification.</title>
        <authorList>
            <person name="Goeker M."/>
        </authorList>
    </citation>
    <scope>NUCLEOTIDE SEQUENCE [LARGE SCALE GENOMIC DNA]</scope>
    <source>
        <strain evidence="2 3">DSM 28102</strain>
    </source>
</reference>
<dbReference type="CDD" id="cd05269">
    <property type="entry name" value="TMR_SDR_a"/>
    <property type="match status" value="1"/>
</dbReference>
<dbReference type="Gene3D" id="3.90.25.10">
    <property type="entry name" value="UDP-galactose 4-epimerase, domain 1"/>
    <property type="match status" value="1"/>
</dbReference>
<evidence type="ECO:0000313" key="3">
    <source>
        <dbReference type="Proteomes" id="UP001549164"/>
    </source>
</evidence>
<dbReference type="PANTHER" id="PTHR47129:SF1">
    <property type="entry name" value="NMRA-LIKE DOMAIN-CONTAINING PROTEIN"/>
    <property type="match status" value="1"/>
</dbReference>
<dbReference type="InterPro" id="IPR008030">
    <property type="entry name" value="NmrA-like"/>
</dbReference>
<evidence type="ECO:0000313" key="2">
    <source>
        <dbReference type="EMBL" id="MET3601070.1"/>
    </source>
</evidence>
<keyword evidence="2" id="KW-0560">Oxidoreductase</keyword>
<accession>A0ABV2IDS5</accession>
<organism evidence="2 3">
    <name type="scientific">Martelella mangrovi</name>
    <dbReference type="NCBI Taxonomy" id="1397477"/>
    <lineage>
        <taxon>Bacteria</taxon>
        <taxon>Pseudomonadati</taxon>
        <taxon>Pseudomonadota</taxon>
        <taxon>Alphaproteobacteria</taxon>
        <taxon>Hyphomicrobiales</taxon>
        <taxon>Aurantimonadaceae</taxon>
        <taxon>Martelella</taxon>
    </lineage>
</organism>
<proteinExistence type="predicted"/>
<dbReference type="Gene3D" id="3.40.50.720">
    <property type="entry name" value="NAD(P)-binding Rossmann-like Domain"/>
    <property type="match status" value="1"/>
</dbReference>
<name>A0ABV2IDS5_9HYPH</name>
<comment type="caution">
    <text evidence="2">The sequence shown here is derived from an EMBL/GenBank/DDBJ whole genome shotgun (WGS) entry which is preliminary data.</text>
</comment>
<dbReference type="EMBL" id="JBEPLY010000011">
    <property type="protein sequence ID" value="MET3601070.1"/>
    <property type="molecule type" value="Genomic_DNA"/>
</dbReference>
<dbReference type="Proteomes" id="UP001549164">
    <property type="component" value="Unassembled WGS sequence"/>
</dbReference>
<dbReference type="EC" id="1.6.5.2" evidence="2"/>
<sequence length="293" mass="30945">MTDTTVLVTGASGKLGRKTLDFLLASGKPADRIIATTRTVEKLADYAAKGVTVRKADFNDPDTLAAAFAGAERIAIISTDAIDPGSDRTEQHGNAVAAAARAGARHLVYTSLPDPENSKISFAPDHLGSEKAVIASGLAHTILRNSWYQENLLMSLPDAFAKGVWSSAAGTGKQAFIGHDDCARAVAAALLSDSDESRILTLTDGESRTVDEIASLASEVTGKPLKVEHIEIETLRTGLGSAGLPSFVVDLMVSTDANVRAGGFDIVNDDFEQLTGRKPRSLRAFFEENKAAF</sequence>
<protein>
    <submittedName>
        <fullName evidence="2">NAD(P)H dehydrogenase (Quinone)</fullName>
        <ecNumber evidence="2">1.6.5.2</ecNumber>
    </submittedName>
</protein>
<dbReference type="SUPFAM" id="SSF51735">
    <property type="entry name" value="NAD(P)-binding Rossmann-fold domains"/>
    <property type="match status" value="1"/>
</dbReference>
<dbReference type="RefSeq" id="WP_354434929.1">
    <property type="nucleotide sequence ID" value="NZ_JBEPLY010000011.1"/>
</dbReference>
<dbReference type="InterPro" id="IPR052718">
    <property type="entry name" value="NmrA-type_oxidoreductase"/>
</dbReference>
<dbReference type="InterPro" id="IPR036291">
    <property type="entry name" value="NAD(P)-bd_dom_sf"/>
</dbReference>
<evidence type="ECO:0000259" key="1">
    <source>
        <dbReference type="Pfam" id="PF05368"/>
    </source>
</evidence>
<keyword evidence="3" id="KW-1185">Reference proteome</keyword>
<gene>
    <name evidence="2" type="ORF">ABID12_003021</name>
</gene>
<feature type="domain" description="NmrA-like" evidence="1">
    <location>
        <begin position="3"/>
        <end position="239"/>
    </location>
</feature>
<dbReference type="GO" id="GO:0003955">
    <property type="term" value="F:NAD(P)H dehydrogenase (quinone) activity"/>
    <property type="evidence" value="ECO:0007669"/>
    <property type="project" value="UniProtKB-EC"/>
</dbReference>
<dbReference type="PANTHER" id="PTHR47129">
    <property type="entry name" value="QUINONE OXIDOREDUCTASE 2"/>
    <property type="match status" value="1"/>
</dbReference>
<dbReference type="Pfam" id="PF05368">
    <property type="entry name" value="NmrA"/>
    <property type="match status" value="1"/>
</dbReference>